<reference evidence="2" key="1">
    <citation type="journal article" date="2013" name="Nature">
        <title>Draft genome of the wheat A-genome progenitor Triticum urartu.</title>
        <authorList>
            <person name="Ling H.Q."/>
            <person name="Zhao S."/>
            <person name="Liu D."/>
            <person name="Wang J."/>
            <person name="Sun H."/>
            <person name="Zhang C."/>
            <person name="Fan H."/>
            <person name="Li D."/>
            <person name="Dong L."/>
            <person name="Tao Y."/>
            <person name="Gao C."/>
            <person name="Wu H."/>
            <person name="Li Y."/>
            <person name="Cui Y."/>
            <person name="Guo X."/>
            <person name="Zheng S."/>
            <person name="Wang B."/>
            <person name="Yu K."/>
            <person name="Liang Q."/>
            <person name="Yang W."/>
            <person name="Lou X."/>
            <person name="Chen J."/>
            <person name="Feng M."/>
            <person name="Jian J."/>
            <person name="Zhang X."/>
            <person name="Luo G."/>
            <person name="Jiang Y."/>
            <person name="Liu J."/>
            <person name="Wang Z."/>
            <person name="Sha Y."/>
            <person name="Zhang B."/>
            <person name="Wu H."/>
            <person name="Tang D."/>
            <person name="Shen Q."/>
            <person name="Xue P."/>
            <person name="Zou S."/>
            <person name="Wang X."/>
            <person name="Liu X."/>
            <person name="Wang F."/>
            <person name="Yang Y."/>
            <person name="An X."/>
            <person name="Dong Z."/>
            <person name="Zhang K."/>
            <person name="Zhang X."/>
            <person name="Luo M.C."/>
            <person name="Dvorak J."/>
            <person name="Tong Y."/>
            <person name="Wang J."/>
            <person name="Yang H."/>
            <person name="Li Z."/>
            <person name="Wang D."/>
            <person name="Zhang A."/>
            <person name="Wang J."/>
        </authorList>
    </citation>
    <scope>NUCLEOTIDE SEQUENCE</scope>
</reference>
<protein>
    <submittedName>
        <fullName evidence="2">Uncharacterized protein</fullName>
    </submittedName>
</protein>
<organism evidence="2">
    <name type="scientific">Triticum urartu</name>
    <name type="common">Red wild einkorn</name>
    <name type="synonym">Crithodium urartu</name>
    <dbReference type="NCBI Taxonomy" id="4572"/>
    <lineage>
        <taxon>Eukaryota</taxon>
        <taxon>Viridiplantae</taxon>
        <taxon>Streptophyta</taxon>
        <taxon>Embryophyta</taxon>
        <taxon>Tracheophyta</taxon>
        <taxon>Spermatophyta</taxon>
        <taxon>Magnoliopsida</taxon>
        <taxon>Liliopsida</taxon>
        <taxon>Poales</taxon>
        <taxon>Poaceae</taxon>
        <taxon>BOP clade</taxon>
        <taxon>Pooideae</taxon>
        <taxon>Triticodae</taxon>
        <taxon>Triticeae</taxon>
        <taxon>Triticinae</taxon>
        <taxon>Triticum</taxon>
    </lineage>
</organism>
<gene>
    <name evidence="2" type="ORF">TRIUR3_33306</name>
</gene>
<feature type="region of interest" description="Disordered" evidence="1">
    <location>
        <begin position="53"/>
        <end position="72"/>
    </location>
</feature>
<dbReference type="AlphaFoldDB" id="M7Z0N5"/>
<accession>M7Z0N5</accession>
<evidence type="ECO:0000256" key="1">
    <source>
        <dbReference type="SAM" id="MobiDB-lite"/>
    </source>
</evidence>
<proteinExistence type="predicted"/>
<dbReference type="EMBL" id="KD194329">
    <property type="protein sequence ID" value="EMS53472.1"/>
    <property type="molecule type" value="Genomic_DNA"/>
</dbReference>
<name>M7Z0N5_TRIUA</name>
<sequence>MALEWVVRYAAGADAIMPLQPTPLRMDVLRHCSSSTSTSLYPLTLLSWYQKARTDTNDGEEEKEDDDAVKAN</sequence>
<evidence type="ECO:0000313" key="2">
    <source>
        <dbReference type="EMBL" id="EMS53472.1"/>
    </source>
</evidence>
<feature type="compositionally biased region" description="Acidic residues" evidence="1">
    <location>
        <begin position="57"/>
        <end position="72"/>
    </location>
</feature>